<comment type="caution">
    <text evidence="3">The sequence shown here is derived from an EMBL/GenBank/DDBJ whole genome shotgun (WGS) entry which is preliminary data.</text>
</comment>
<keyword evidence="1" id="KW-0732">Signal</keyword>
<protein>
    <submittedName>
        <fullName evidence="3">Phosphate ABC transporter substrate-binding protein</fullName>
    </submittedName>
</protein>
<dbReference type="EMBL" id="SMLH01000001">
    <property type="protein sequence ID" value="TDE31127.1"/>
    <property type="molecule type" value="Genomic_DNA"/>
</dbReference>
<evidence type="ECO:0000313" key="4">
    <source>
        <dbReference type="Proteomes" id="UP000294685"/>
    </source>
</evidence>
<proteinExistence type="predicted"/>
<dbReference type="PANTHER" id="PTHR30570">
    <property type="entry name" value="PERIPLASMIC PHOSPHATE BINDING COMPONENT OF PHOSPHATE ABC TRANSPORTER"/>
    <property type="match status" value="1"/>
</dbReference>
<evidence type="ECO:0000256" key="1">
    <source>
        <dbReference type="ARBA" id="ARBA00022729"/>
    </source>
</evidence>
<dbReference type="Gene3D" id="3.40.190.10">
    <property type="entry name" value="Periplasmic binding protein-like II"/>
    <property type="match status" value="2"/>
</dbReference>
<dbReference type="PROSITE" id="PS51257">
    <property type="entry name" value="PROKAR_LIPOPROTEIN"/>
    <property type="match status" value="1"/>
</dbReference>
<dbReference type="RefSeq" id="WP_132068617.1">
    <property type="nucleotide sequence ID" value="NZ_SMLH01000001.1"/>
</dbReference>
<reference evidence="3 4" key="1">
    <citation type="submission" date="2019-03" db="EMBL/GenBank/DDBJ databases">
        <title>Novel species of Flavobacterium.</title>
        <authorList>
            <person name="Liu Q."/>
            <person name="Xin Y.-H."/>
        </authorList>
    </citation>
    <scope>NUCLEOTIDE SEQUENCE [LARGE SCALE GENOMIC DNA]</scope>
    <source>
        <strain evidence="3 4">LB2P22</strain>
    </source>
</reference>
<dbReference type="SUPFAM" id="SSF53850">
    <property type="entry name" value="Periplasmic binding protein-like II"/>
    <property type="match status" value="1"/>
</dbReference>
<name>A0ABY2DW52_9FLAO</name>
<feature type="domain" description="PBP" evidence="2">
    <location>
        <begin position="37"/>
        <end position="275"/>
    </location>
</feature>
<dbReference type="Pfam" id="PF12849">
    <property type="entry name" value="PBP_like_2"/>
    <property type="match status" value="1"/>
</dbReference>
<dbReference type="InterPro" id="IPR024370">
    <property type="entry name" value="PBP_domain"/>
</dbReference>
<dbReference type="InterPro" id="IPR050811">
    <property type="entry name" value="Phosphate_ABC_transporter"/>
</dbReference>
<keyword evidence="4" id="KW-1185">Reference proteome</keyword>
<evidence type="ECO:0000259" key="2">
    <source>
        <dbReference type="Pfam" id="PF12849"/>
    </source>
</evidence>
<evidence type="ECO:0000313" key="3">
    <source>
        <dbReference type="EMBL" id="TDE31127.1"/>
    </source>
</evidence>
<organism evidence="3 4">
    <name type="scientific">Flavobacterium ranwuense</name>
    <dbReference type="NCBI Taxonomy" id="2541725"/>
    <lineage>
        <taxon>Bacteria</taxon>
        <taxon>Pseudomonadati</taxon>
        <taxon>Bacteroidota</taxon>
        <taxon>Flavobacteriia</taxon>
        <taxon>Flavobacteriales</taxon>
        <taxon>Flavobacteriaceae</taxon>
        <taxon>Flavobacterium</taxon>
    </lineage>
</organism>
<dbReference type="Proteomes" id="UP000294685">
    <property type="component" value="Unassembled WGS sequence"/>
</dbReference>
<gene>
    <name evidence="3" type="ORF">E0I61_00040</name>
</gene>
<dbReference type="PANTHER" id="PTHR30570:SF1">
    <property type="entry name" value="PHOSPHATE-BINDING PROTEIN PSTS"/>
    <property type="match status" value="1"/>
</dbReference>
<sequence length="307" mass="33941">MKNYSKLPYFILFSVIILVFACNQTNNKKGNETILKGSTTIYVDETLAPIIEDQVAVFENEYEAKVKLIAKSESETVNSLFNEKAAIAILSRNLTTEELKIFKQRKINPKITVFATDAVALISNKNNKDTLVALKDVISFMQGRPVASIKGLVFDNLNSSTVRYMNSLAGINAIPEKGVFSFKSNDEVIKYVSENDGMIGVVGVNWLSQPLPAMQKYVDNVNTLGVKGLNSDGYYIPSQNNIAEKKYPLARDLYIINCQGFSGLGMGFASFVAGDVGQRIILKSGLLPVRIPTRKFTIIGKNENDKK</sequence>
<accession>A0ABY2DW52</accession>